<proteinExistence type="predicted"/>
<reference evidence="1 2" key="1">
    <citation type="submission" date="2018-04" db="EMBL/GenBank/DDBJ databases">
        <title>Draft genome sequence of Pseudomonas syringae pv. actinidiae biovar 1 strains isolated from kiwifruit in Kagawa prefecture.</title>
        <authorList>
            <person name="Tabuchi M."/>
            <person name="Saito M."/>
            <person name="Fujiwara S."/>
            <person name="Sasa N."/>
            <person name="Akimitsu K."/>
            <person name="Gomi K."/>
            <person name="Konishi-Sugita S."/>
            <person name="Hamano K."/>
            <person name="Kataoka I."/>
        </authorList>
    </citation>
    <scope>NUCLEOTIDE SEQUENCE [LARGE SCALE GENOMIC DNA]</scope>
    <source>
        <strain evidence="1 2">MAFF212206</strain>
    </source>
</reference>
<comment type="caution">
    <text evidence="1">The sequence shown here is derived from an EMBL/GenBank/DDBJ whole genome shotgun (WGS) entry which is preliminary data.</text>
</comment>
<protein>
    <submittedName>
        <fullName evidence="1">Uncharacterized protein</fullName>
    </submittedName>
</protein>
<evidence type="ECO:0000313" key="1">
    <source>
        <dbReference type="EMBL" id="GBH11333.1"/>
    </source>
</evidence>
<gene>
    <name evidence="1" type="ORF">KPSA1_04773</name>
</gene>
<name>A0A2V0QDR9_PSESF</name>
<dbReference type="Proteomes" id="UP000247480">
    <property type="component" value="Unassembled WGS sequence"/>
</dbReference>
<dbReference type="AlphaFoldDB" id="A0A2V0QDR9"/>
<organism evidence="1 2">
    <name type="scientific">Pseudomonas syringae pv. actinidiae</name>
    <dbReference type="NCBI Taxonomy" id="103796"/>
    <lineage>
        <taxon>Bacteria</taxon>
        <taxon>Pseudomonadati</taxon>
        <taxon>Pseudomonadota</taxon>
        <taxon>Gammaproteobacteria</taxon>
        <taxon>Pseudomonadales</taxon>
        <taxon>Pseudomonadaceae</taxon>
        <taxon>Pseudomonas</taxon>
        <taxon>Pseudomonas syringae</taxon>
    </lineage>
</organism>
<dbReference type="EMBL" id="BGJZ01000236">
    <property type="protein sequence ID" value="GBH11333.1"/>
    <property type="molecule type" value="Genomic_DNA"/>
</dbReference>
<accession>A0A2V0QDR9</accession>
<evidence type="ECO:0000313" key="2">
    <source>
        <dbReference type="Proteomes" id="UP000247480"/>
    </source>
</evidence>
<sequence length="86" mass="9942">MRLQNCIWNRNDQIVWVCNIARLDLIPLRNRFLPPEKSQVIADFIATIPSNDGTSIEFVIVFVDKVIFDVRVCQACALNCRRANHL</sequence>